<keyword evidence="5" id="KW-1185">Reference proteome</keyword>
<keyword evidence="2" id="KW-0732">Signal</keyword>
<dbReference type="PROSITE" id="PS51318">
    <property type="entry name" value="TAT"/>
    <property type="match status" value="1"/>
</dbReference>
<dbReference type="Gene3D" id="3.40.190.10">
    <property type="entry name" value="Periplasmic binding protein-like II"/>
    <property type="match status" value="2"/>
</dbReference>
<accession>A0A0D6JQ25</accession>
<dbReference type="InterPro" id="IPR024370">
    <property type="entry name" value="PBP_domain"/>
</dbReference>
<sequence>MTGREKRPTVKPPCRGGDGASRRGFLGALGAAGAVGLAGCLGSVGSVPGPTASRTATATADDALSGRIAIAGSSTVYPLTLSLGKSFSEAHPDVTVSVASTGTGGGFADFFCAGRTVVNDASRAIEADERDACAAAGIGPVEFRIATDAVSVVVNPDADWVDCLTLSELAAIWRVGGASSWSDVRPEWPDEPIRLAGPTTASGTFDYFSDAVLPSAVQRTDHLTTEQDTVIAKTVGDSPHAMGYFGLAYYLQNRDTVRAVPISEPDGCALPSPANAKNGTYDTLSRPLYVYVAREALSRPEVAAFVRYYLERSTSEPAVVGYVPVTEEAAADNLDRLDALLADG</sequence>
<dbReference type="EMBL" id="CSTE01000002">
    <property type="protein sequence ID" value="CQR49728.1"/>
    <property type="molecule type" value="Genomic_DNA"/>
</dbReference>
<proteinExistence type="predicted"/>
<evidence type="ECO:0000256" key="1">
    <source>
        <dbReference type="ARBA" id="ARBA00022448"/>
    </source>
</evidence>
<reference evidence="5" key="1">
    <citation type="submission" date="2015-03" db="EMBL/GenBank/DDBJ databases">
        <authorList>
            <person name="Urmite Genomes"/>
        </authorList>
    </citation>
    <scope>NUCLEOTIDE SEQUENCE [LARGE SCALE GENOMIC DNA]</scope>
    <source>
        <strain evidence="5">Arc-Hr</strain>
    </source>
</reference>
<dbReference type="InterPro" id="IPR006311">
    <property type="entry name" value="TAT_signal"/>
</dbReference>
<dbReference type="InterPro" id="IPR019546">
    <property type="entry name" value="TAT_signal_bac_arc"/>
</dbReference>
<dbReference type="InterPro" id="IPR011862">
    <property type="entry name" value="Phos-bd"/>
</dbReference>
<dbReference type="NCBIfam" id="TIGR01409">
    <property type="entry name" value="TAT_signal_seq"/>
    <property type="match status" value="1"/>
</dbReference>
<dbReference type="CDD" id="cd13654">
    <property type="entry name" value="PBP2_phosphate_like_2"/>
    <property type="match status" value="1"/>
</dbReference>
<dbReference type="SUPFAM" id="SSF53850">
    <property type="entry name" value="Periplasmic binding protein-like II"/>
    <property type="match status" value="1"/>
</dbReference>
<dbReference type="Proteomes" id="UP000198902">
    <property type="component" value="Unassembled WGS sequence"/>
</dbReference>
<dbReference type="NCBIfam" id="TIGR02136">
    <property type="entry name" value="ptsS_2"/>
    <property type="match status" value="1"/>
</dbReference>
<keyword evidence="1" id="KW-0813">Transport</keyword>
<dbReference type="Pfam" id="PF12849">
    <property type="entry name" value="PBP_like_2"/>
    <property type="match status" value="1"/>
</dbReference>
<dbReference type="GO" id="GO:0042301">
    <property type="term" value="F:phosphate ion binding"/>
    <property type="evidence" value="ECO:0007669"/>
    <property type="project" value="InterPro"/>
</dbReference>
<gene>
    <name evidence="4" type="primary">pstS_1</name>
    <name evidence="4" type="ORF">BN996_01196</name>
</gene>
<evidence type="ECO:0000313" key="5">
    <source>
        <dbReference type="Proteomes" id="UP000198902"/>
    </source>
</evidence>
<feature type="domain" description="PBP" evidence="3">
    <location>
        <begin position="58"/>
        <end position="310"/>
    </location>
</feature>
<evidence type="ECO:0000313" key="4">
    <source>
        <dbReference type="EMBL" id="CQR49728.1"/>
    </source>
</evidence>
<dbReference type="AlphaFoldDB" id="A0A0D6JQ25"/>
<dbReference type="PANTHER" id="PTHR30570">
    <property type="entry name" value="PERIPLASMIC PHOSPHATE BINDING COMPONENT OF PHOSPHATE ABC TRANSPORTER"/>
    <property type="match status" value="1"/>
</dbReference>
<dbReference type="PANTHER" id="PTHR30570:SF1">
    <property type="entry name" value="PHOSPHATE-BINDING PROTEIN PSTS"/>
    <property type="match status" value="1"/>
</dbReference>
<evidence type="ECO:0000256" key="2">
    <source>
        <dbReference type="ARBA" id="ARBA00022729"/>
    </source>
</evidence>
<dbReference type="OrthoDB" id="53390at2157"/>
<dbReference type="InterPro" id="IPR050811">
    <property type="entry name" value="Phosphate_ABC_transporter"/>
</dbReference>
<protein>
    <submittedName>
        <fullName evidence="4">Phosphate-binding protein PstS</fullName>
    </submittedName>
</protein>
<evidence type="ECO:0000259" key="3">
    <source>
        <dbReference type="Pfam" id="PF12849"/>
    </source>
</evidence>
<name>A0A0D6JQ25_9EURY</name>
<organism evidence="4 5">
    <name type="scientific">Haloferax massiliensis</name>
    <dbReference type="NCBI Taxonomy" id="1476858"/>
    <lineage>
        <taxon>Archaea</taxon>
        <taxon>Methanobacteriati</taxon>
        <taxon>Methanobacteriota</taxon>
        <taxon>Stenosarchaea group</taxon>
        <taxon>Halobacteria</taxon>
        <taxon>Halobacteriales</taxon>
        <taxon>Haloferacaceae</taxon>
        <taxon>Haloferax</taxon>
    </lineage>
</organism>